<feature type="signal peptide" evidence="3">
    <location>
        <begin position="1"/>
        <end position="27"/>
    </location>
</feature>
<dbReference type="InterPro" id="IPR014782">
    <property type="entry name" value="Peptidase_M1_dom"/>
</dbReference>
<feature type="binding site" evidence="2">
    <location>
        <position position="550"/>
    </location>
    <ligand>
        <name>Zn(2+)</name>
        <dbReference type="ChEBI" id="CHEBI:29105"/>
        <note>catalytic</note>
    </ligand>
</feature>
<dbReference type="PANTHER" id="PTHR45726">
    <property type="entry name" value="LEUKOTRIENE A-4 HYDROLASE"/>
    <property type="match status" value="1"/>
</dbReference>
<feature type="binding site" evidence="2">
    <location>
        <position position="531"/>
    </location>
    <ligand>
        <name>Zn(2+)</name>
        <dbReference type="ChEBI" id="CHEBI:29105"/>
        <note>catalytic</note>
    </ligand>
</feature>
<dbReference type="Proteomes" id="UP000250918">
    <property type="component" value="Unassembled WGS sequence"/>
</dbReference>
<dbReference type="EMBL" id="PQAP01000110">
    <property type="protein sequence ID" value="PWB71562.1"/>
    <property type="molecule type" value="Genomic_DNA"/>
</dbReference>
<organism evidence="5 6">
    <name type="scientific">candidate division GN15 bacterium</name>
    <dbReference type="NCBI Taxonomy" id="2072418"/>
    <lineage>
        <taxon>Bacteria</taxon>
        <taxon>candidate division GN15</taxon>
    </lineage>
</organism>
<reference evidence="5 6" key="1">
    <citation type="journal article" date="2018" name="ISME J.">
        <title>A methanotrophic archaeon couples anaerobic oxidation of methane to Fe(III) reduction.</title>
        <authorList>
            <person name="Cai C."/>
            <person name="Leu A.O."/>
            <person name="Xie G.J."/>
            <person name="Guo J."/>
            <person name="Feng Y."/>
            <person name="Zhao J.X."/>
            <person name="Tyson G.W."/>
            <person name="Yuan Z."/>
            <person name="Hu S."/>
        </authorList>
    </citation>
    <scope>NUCLEOTIDE SEQUENCE [LARGE SCALE GENOMIC DNA]</scope>
    <source>
        <strain evidence="5">FeB_12</strain>
    </source>
</reference>
<keyword evidence="2" id="KW-0862">Zinc</keyword>
<keyword evidence="2" id="KW-0479">Metal-binding</keyword>
<protein>
    <recommendedName>
        <fullName evidence="4">Peptidase M1 membrane alanine aminopeptidase domain-containing protein</fullName>
    </recommendedName>
</protein>
<dbReference type="AlphaFoldDB" id="A0A855X0P7"/>
<dbReference type="GO" id="GO:0008270">
    <property type="term" value="F:zinc ion binding"/>
    <property type="evidence" value="ECO:0007669"/>
    <property type="project" value="InterPro"/>
</dbReference>
<evidence type="ECO:0000313" key="5">
    <source>
        <dbReference type="EMBL" id="PWB71562.1"/>
    </source>
</evidence>
<dbReference type="SUPFAM" id="SSF55486">
    <property type="entry name" value="Metalloproteases ('zincins'), catalytic domain"/>
    <property type="match status" value="1"/>
</dbReference>
<evidence type="ECO:0000256" key="2">
    <source>
        <dbReference type="PIRSR" id="PIRSR634015-3"/>
    </source>
</evidence>
<evidence type="ECO:0000256" key="1">
    <source>
        <dbReference type="PIRSR" id="PIRSR634015-1"/>
    </source>
</evidence>
<gene>
    <name evidence="5" type="ORF">C3F09_07690</name>
</gene>
<feature type="domain" description="Peptidase M1 membrane alanine aminopeptidase" evidence="4">
    <location>
        <begin position="526"/>
        <end position="676"/>
    </location>
</feature>
<evidence type="ECO:0000259" key="4">
    <source>
        <dbReference type="Pfam" id="PF01433"/>
    </source>
</evidence>
<dbReference type="Pfam" id="PF01433">
    <property type="entry name" value="Peptidase_M1"/>
    <property type="match status" value="1"/>
</dbReference>
<dbReference type="Gene3D" id="1.10.390.10">
    <property type="entry name" value="Neutral Protease Domain 2"/>
    <property type="match status" value="1"/>
</dbReference>
<accession>A0A855X0P7</accession>
<dbReference type="GO" id="GO:0008237">
    <property type="term" value="F:metallopeptidase activity"/>
    <property type="evidence" value="ECO:0007669"/>
    <property type="project" value="InterPro"/>
</dbReference>
<evidence type="ECO:0000256" key="3">
    <source>
        <dbReference type="SAM" id="SignalP"/>
    </source>
</evidence>
<sequence>MTVTVRVNRIFPVLLLVSVCCVSTSTAATDTELLAALDSMYEAPLMSESTLAVSGGVISLRDFQLYLDSGQFIPFEPLELGSAGVHYGGFFRGRGRLLLHAPIAMERQQIDRFFKSDSLNRTFTRALILFNDTLQRQLLKSAQVDAGLDRRKTERLKDELLEVVRTFKSRYFFYQTLTNLSPGQSQPYITAALALDKGGNVVVQCDPTEREEIALFKHEWLPGSGYFFQPICSYSLDADPLAGRYNGIYKGGLTASLYDVDATVWGDGKFTGSVKGTFTVDSVPTQIAYFSLSDEMKVDSVLDSAGAKVSFRQYKKDDSYLGFWLIFKRPLSPGEVLPLTFFYAGDVAERELGIYFVYESEWYPRPRHERARFKMRFRTKKDYEFITTGKLVNRAICGDTLITDWEVTEPTDDVSLNIGLFKKYTFGADGKTPVDILFSEELHRELAASLLSSTVGAGRHMEKQVAGDITASLAIFSHLFGQYPHERITVSEVILPLSVAYPGSLHLSALTWMNTDLWGHDRLHRAHEVAHQWWGAGVGFETYHDQWLSEGFAEYSSFMYLQAVAGNDLFMDRLDDIRKEVLAERKTAGAIALGVRTSNYKEPNHYGVLVYEKGALVLHMLRNLFVDLESMREDRFVNLMKEFYSTYVGKDPSTDDFKRLVEKHAGIDMTWFFDQWVYGDDIPTYNFSYQIKPGADSGKFQAELRIEQRDVPSDFKMYVPLEIEYGPGQKQYVRLFIDRPVIDIPLGLPAKPKKLKLNPFMSVLADVKQ</sequence>
<feature type="chain" id="PRO_5032585754" description="Peptidase M1 membrane alanine aminopeptidase domain-containing protein" evidence="3">
    <location>
        <begin position="28"/>
        <end position="769"/>
    </location>
</feature>
<feature type="binding site" evidence="2">
    <location>
        <position position="527"/>
    </location>
    <ligand>
        <name>Zn(2+)</name>
        <dbReference type="ChEBI" id="CHEBI:29105"/>
        <note>catalytic</note>
    </ligand>
</feature>
<keyword evidence="3" id="KW-0732">Signal</keyword>
<proteinExistence type="predicted"/>
<dbReference type="InterPro" id="IPR027268">
    <property type="entry name" value="Peptidase_M4/M1_CTD_sf"/>
</dbReference>
<feature type="active site" description="Proton acceptor" evidence="1">
    <location>
        <position position="528"/>
    </location>
</feature>
<evidence type="ECO:0000313" key="6">
    <source>
        <dbReference type="Proteomes" id="UP000250918"/>
    </source>
</evidence>
<feature type="active site" description="Proton donor" evidence="1">
    <location>
        <position position="611"/>
    </location>
</feature>
<comment type="caution">
    <text evidence="5">The sequence shown here is derived from an EMBL/GenBank/DDBJ whole genome shotgun (WGS) entry which is preliminary data.</text>
</comment>
<dbReference type="PANTHER" id="PTHR45726:SF3">
    <property type="entry name" value="LEUKOTRIENE A-4 HYDROLASE"/>
    <property type="match status" value="1"/>
</dbReference>
<dbReference type="InterPro" id="IPR034015">
    <property type="entry name" value="M1_LTA4H"/>
</dbReference>
<name>A0A855X0P7_9BACT</name>
<comment type="cofactor">
    <cofactor evidence="2">
        <name>Zn(2+)</name>
        <dbReference type="ChEBI" id="CHEBI:29105"/>
    </cofactor>
    <text evidence="2">Binds 1 zinc ion per subunit.</text>
</comment>